<reference evidence="3 4" key="1">
    <citation type="submission" date="2023-07" db="EMBL/GenBank/DDBJ databases">
        <title>Genomic Encyclopedia of Type Strains, Phase IV (KMG-IV): sequencing the most valuable type-strain genomes for metagenomic binning, comparative biology and taxonomic classification.</title>
        <authorList>
            <person name="Goeker M."/>
        </authorList>
    </citation>
    <scope>NUCLEOTIDE SEQUENCE [LARGE SCALE GENOMIC DNA]</scope>
    <source>
        <strain evidence="3 4">DSM 12751</strain>
    </source>
</reference>
<dbReference type="RefSeq" id="WP_307390134.1">
    <property type="nucleotide sequence ID" value="NZ_BAAADK010000021.1"/>
</dbReference>
<comment type="similarity">
    <text evidence="1 2">Belongs to the LOG family.</text>
</comment>
<organism evidence="3 4">
    <name type="scientific">Caldalkalibacillus horti</name>
    <dbReference type="NCBI Taxonomy" id="77523"/>
    <lineage>
        <taxon>Bacteria</taxon>
        <taxon>Bacillati</taxon>
        <taxon>Bacillota</taxon>
        <taxon>Bacilli</taxon>
        <taxon>Bacillales</taxon>
        <taxon>Bacillaceae</taxon>
        <taxon>Caldalkalibacillus</taxon>
    </lineage>
</organism>
<keyword evidence="2" id="KW-0378">Hydrolase</keyword>
<sequence>MINNICVFCGSSFGKHDVYQQEVLQLGKTLATKKINLIYGGGNVGLMGVLSRTVLENGGEVTGIIPKKIHESVDHIELTETVIVDTMHERKASMYSLADAFIALPGGIGTLEELAEVMTWQQIGYHAKPIGVFNINGFYQPFEKLLEHMVQEGFLKPEFAKNLIVEDTPEQLLERLEKFAPKLLSKWST</sequence>
<keyword evidence="2" id="KW-0203">Cytokinin biosynthesis</keyword>
<proteinExistence type="inferred from homology"/>
<evidence type="ECO:0000256" key="1">
    <source>
        <dbReference type="ARBA" id="ARBA00006763"/>
    </source>
</evidence>
<dbReference type="EMBL" id="JAUSTY010000001">
    <property type="protein sequence ID" value="MDQ0164484.1"/>
    <property type="molecule type" value="Genomic_DNA"/>
</dbReference>
<dbReference type="InterPro" id="IPR031100">
    <property type="entry name" value="LOG_fam"/>
</dbReference>
<name>A0ABT9VU20_9BACI</name>
<dbReference type="SUPFAM" id="SSF102405">
    <property type="entry name" value="MCP/YpsA-like"/>
    <property type="match status" value="1"/>
</dbReference>
<dbReference type="NCBIfam" id="TIGR00730">
    <property type="entry name" value="Rossman fold protein, TIGR00730 family"/>
    <property type="match status" value="1"/>
</dbReference>
<dbReference type="Pfam" id="PF03641">
    <property type="entry name" value="Lysine_decarbox"/>
    <property type="match status" value="1"/>
</dbReference>
<evidence type="ECO:0000313" key="3">
    <source>
        <dbReference type="EMBL" id="MDQ0164484.1"/>
    </source>
</evidence>
<dbReference type="Gene3D" id="3.40.50.450">
    <property type="match status" value="1"/>
</dbReference>
<dbReference type="InterPro" id="IPR005269">
    <property type="entry name" value="LOG"/>
</dbReference>
<keyword evidence="4" id="KW-1185">Reference proteome</keyword>
<dbReference type="EC" id="3.2.2.n1" evidence="2"/>
<evidence type="ECO:0000313" key="4">
    <source>
        <dbReference type="Proteomes" id="UP001235840"/>
    </source>
</evidence>
<comment type="caution">
    <text evidence="3">The sequence shown here is derived from an EMBL/GenBank/DDBJ whole genome shotgun (WGS) entry which is preliminary data.</text>
</comment>
<protein>
    <recommendedName>
        <fullName evidence="2">Cytokinin riboside 5'-monophosphate phosphoribohydrolase</fullName>
        <ecNumber evidence="2">3.2.2.n1</ecNumber>
    </recommendedName>
</protein>
<dbReference type="Proteomes" id="UP001235840">
    <property type="component" value="Unassembled WGS sequence"/>
</dbReference>
<dbReference type="PANTHER" id="PTHR31223:SF70">
    <property type="entry name" value="LOG FAMILY PROTEIN YJL055W"/>
    <property type="match status" value="1"/>
</dbReference>
<evidence type="ECO:0000256" key="2">
    <source>
        <dbReference type="RuleBase" id="RU363015"/>
    </source>
</evidence>
<gene>
    <name evidence="3" type="ORF">J2S11_000383</name>
</gene>
<accession>A0ABT9VU20</accession>
<dbReference type="PANTHER" id="PTHR31223">
    <property type="entry name" value="LOG FAMILY PROTEIN YJL055W"/>
    <property type="match status" value="1"/>
</dbReference>